<dbReference type="Proteomes" id="UP000034491">
    <property type="component" value="Unassembled WGS sequence"/>
</dbReference>
<accession>A0A0M2R557</accession>
<dbReference type="PANTHER" id="PTHR47572">
    <property type="entry name" value="LIPOPROTEIN-RELATED"/>
    <property type="match status" value="1"/>
</dbReference>
<comment type="caution">
    <text evidence="3">The sequence shown here is derived from an EMBL/GenBank/DDBJ whole genome shotgun (WGS) entry which is preliminary data.</text>
</comment>
<reference evidence="3 4" key="1">
    <citation type="submission" date="2015-03" db="EMBL/GenBank/DDBJ databases">
        <title>Genome sequence of Kiloniella sp. P1-1, isolated from the gut microflora of Pacific white shrimp, Penaeus vannamei.</title>
        <authorList>
            <person name="Shao Z."/>
            <person name="Wang L."/>
            <person name="Li X."/>
        </authorList>
    </citation>
    <scope>NUCLEOTIDE SEQUENCE [LARGE SCALE GENOMIC DNA]</scope>
    <source>
        <strain evidence="3 4">P1-1</strain>
    </source>
</reference>
<evidence type="ECO:0000313" key="3">
    <source>
        <dbReference type="EMBL" id="KKJ76801.1"/>
    </source>
</evidence>
<sequence length="336" mass="36558">MISLDSIESVGTGLNRPECVLATSNGRLYTADWRGGVGITEADGAQWYLLPNDKSLNLKPNGICLMPDGSVLVAHLGDTDGGVYRIAEDGTTTPFCIEVDGEPLPPSNYVHLDHKGRVWITVSTRKMPRSEGYKPDVCDGFVVLVDPSTENREPRIVADNLGYTNECLVSPDGNTLYVNETFARKLVSFDIAGNGDLSNKKIVAEFDQGTFPDGMTFDTKGGIWITSIVSNRVIRIDPDGSQVIMIEDCKQDHLAWVEAAFQAGEMGRPHLDNAQSKKLKNISSLAFGGDDLKTGYLGCLLDQSIYSFASPYQGHAPVHWNFSGPQKILPNSEIAS</sequence>
<feature type="domain" description="SMP-30/Gluconolactonase/LRE-like region" evidence="2">
    <location>
        <begin position="60"/>
        <end position="245"/>
    </location>
</feature>
<gene>
    <name evidence="3" type="ORF">WH95_11295</name>
</gene>
<dbReference type="InterPro" id="IPR011042">
    <property type="entry name" value="6-blade_b-propeller_TolB-like"/>
</dbReference>
<dbReference type="InterPro" id="IPR051262">
    <property type="entry name" value="SMP-30/CGR1_Lactonase"/>
</dbReference>
<dbReference type="AlphaFoldDB" id="A0A0M2R557"/>
<keyword evidence="4" id="KW-1185">Reference proteome</keyword>
<name>A0A0M2R557_9PROT</name>
<evidence type="ECO:0000313" key="4">
    <source>
        <dbReference type="Proteomes" id="UP000034491"/>
    </source>
</evidence>
<dbReference type="InterPro" id="IPR013658">
    <property type="entry name" value="SGL"/>
</dbReference>
<protein>
    <recommendedName>
        <fullName evidence="2">SMP-30/Gluconolactonase/LRE-like region domain-containing protein</fullName>
    </recommendedName>
</protein>
<dbReference type="EMBL" id="LANI01000017">
    <property type="protein sequence ID" value="KKJ76801.1"/>
    <property type="molecule type" value="Genomic_DNA"/>
</dbReference>
<dbReference type="SUPFAM" id="SSF63829">
    <property type="entry name" value="Calcium-dependent phosphotriesterase"/>
    <property type="match status" value="1"/>
</dbReference>
<dbReference type="GO" id="GO:0016787">
    <property type="term" value="F:hydrolase activity"/>
    <property type="evidence" value="ECO:0007669"/>
    <property type="project" value="UniProtKB-KW"/>
</dbReference>
<dbReference type="Pfam" id="PF08450">
    <property type="entry name" value="SGL"/>
    <property type="match status" value="1"/>
</dbReference>
<dbReference type="PANTHER" id="PTHR47572:SF4">
    <property type="entry name" value="LACTONASE DRP35"/>
    <property type="match status" value="1"/>
</dbReference>
<dbReference type="RefSeq" id="WP_046507328.1">
    <property type="nucleotide sequence ID" value="NZ_LANI01000017.1"/>
</dbReference>
<proteinExistence type="predicted"/>
<keyword evidence="1" id="KW-0378">Hydrolase</keyword>
<dbReference type="OrthoDB" id="241638at2"/>
<evidence type="ECO:0000256" key="1">
    <source>
        <dbReference type="ARBA" id="ARBA00022801"/>
    </source>
</evidence>
<organism evidence="3 4">
    <name type="scientific">Kiloniella litopenaei</name>
    <dbReference type="NCBI Taxonomy" id="1549748"/>
    <lineage>
        <taxon>Bacteria</taxon>
        <taxon>Pseudomonadati</taxon>
        <taxon>Pseudomonadota</taxon>
        <taxon>Alphaproteobacteria</taxon>
        <taxon>Rhodospirillales</taxon>
        <taxon>Kiloniellaceae</taxon>
        <taxon>Kiloniella</taxon>
    </lineage>
</organism>
<dbReference type="STRING" id="1549748.WH95_11295"/>
<dbReference type="Gene3D" id="2.120.10.30">
    <property type="entry name" value="TolB, C-terminal domain"/>
    <property type="match status" value="1"/>
</dbReference>
<evidence type="ECO:0000259" key="2">
    <source>
        <dbReference type="Pfam" id="PF08450"/>
    </source>
</evidence>